<feature type="transmembrane region" description="Helical" evidence="10">
    <location>
        <begin position="7"/>
        <end position="30"/>
    </location>
</feature>
<dbReference type="Pfam" id="PF03219">
    <property type="entry name" value="TLC"/>
    <property type="match status" value="1"/>
</dbReference>
<comment type="similarity">
    <text evidence="2 10">Belongs to the ADP/ATP translocase tlc family.</text>
</comment>
<evidence type="ECO:0000256" key="5">
    <source>
        <dbReference type="ARBA" id="ARBA00022741"/>
    </source>
</evidence>
<evidence type="ECO:0000256" key="2">
    <source>
        <dbReference type="ARBA" id="ARBA00007127"/>
    </source>
</evidence>
<dbReference type="Proteomes" id="UP001320209">
    <property type="component" value="Chromosome"/>
</dbReference>
<keyword evidence="4 10" id="KW-0812">Transmembrane</keyword>
<dbReference type="EMBL" id="AP025225">
    <property type="protein sequence ID" value="BDB96518.1"/>
    <property type="molecule type" value="Genomic_DNA"/>
</dbReference>
<comment type="caution">
    <text evidence="10">Lacks conserved residue(s) required for the propagation of feature annotation.</text>
</comment>
<evidence type="ECO:0000256" key="3">
    <source>
        <dbReference type="ARBA" id="ARBA00022448"/>
    </source>
</evidence>
<evidence type="ECO:0000256" key="8">
    <source>
        <dbReference type="ARBA" id="ARBA00023136"/>
    </source>
</evidence>
<keyword evidence="6 10" id="KW-0067">ATP-binding</keyword>
<evidence type="ECO:0000256" key="9">
    <source>
        <dbReference type="ARBA" id="ARBA00024792"/>
    </source>
</evidence>
<evidence type="ECO:0000256" key="10">
    <source>
        <dbReference type="RuleBase" id="RU363121"/>
    </source>
</evidence>
<evidence type="ECO:0000256" key="6">
    <source>
        <dbReference type="ARBA" id="ARBA00022840"/>
    </source>
</evidence>
<accession>A0ABM7V9P6</accession>
<name>A0ABM7V9P6_9PROT</name>
<comment type="subcellular location">
    <subcellularLocation>
        <location evidence="1">Cell membrane</location>
        <topology evidence="1">Multi-pass membrane protein</topology>
    </subcellularLocation>
    <subcellularLocation>
        <location evidence="10">Membrane</location>
        <topology evidence="10">Multi-pass membrane protein</topology>
    </subcellularLocation>
</comment>
<keyword evidence="7 10" id="KW-1133">Transmembrane helix</keyword>
<evidence type="ECO:0000313" key="12">
    <source>
        <dbReference type="Proteomes" id="UP001320209"/>
    </source>
</evidence>
<keyword evidence="3 10" id="KW-0813">Transport</keyword>
<evidence type="ECO:0000256" key="1">
    <source>
        <dbReference type="ARBA" id="ARBA00004651"/>
    </source>
</evidence>
<evidence type="ECO:0000256" key="4">
    <source>
        <dbReference type="ARBA" id="ARBA00022692"/>
    </source>
</evidence>
<sequence length="129" mass="14064">MLSKDSAYILSIARIIGTSPEILIICVGFFQNVFCRGSKYALFDPTKEMAYIPLNDELKMKGKAAVDLVASRAAKSSGGVVITSLNFVLNKVGAIGLIYPMLSAVTSIICIAWFATVRKMSVFYKNKLD</sequence>
<proteinExistence type="inferred from homology"/>
<feature type="transmembrane region" description="Helical" evidence="10">
    <location>
        <begin position="97"/>
        <end position="117"/>
    </location>
</feature>
<keyword evidence="12" id="KW-1185">Reference proteome</keyword>
<evidence type="ECO:0000256" key="7">
    <source>
        <dbReference type="ARBA" id="ARBA00022989"/>
    </source>
</evidence>
<comment type="function">
    <text evidence="9">Provides the rickettsial cell with host ATP in exchange for rickettsial ADP. This is an obligate exchange system. This energy acquiring activity is an important component of rickettsial parasitism.</text>
</comment>
<gene>
    <name evidence="11" type="ORF">HYD_6510</name>
</gene>
<protein>
    <recommendedName>
        <fullName evidence="10">ADP,ATP carrier protein</fullName>
    </recommendedName>
</protein>
<organism evidence="11 12">
    <name type="scientific">Candidatus Hydrogenosomobacter endosymbioticus</name>
    <dbReference type="NCBI Taxonomy" id="2558174"/>
    <lineage>
        <taxon>Bacteria</taxon>
        <taxon>Pseudomonadati</taxon>
        <taxon>Pseudomonadota</taxon>
        <taxon>Alphaproteobacteria</taxon>
        <taxon>Holosporales</taxon>
        <taxon>Holosporaceae</taxon>
        <taxon>Candidatus Hydrogenosomobacter</taxon>
    </lineage>
</organism>
<reference evidence="11" key="1">
    <citation type="submission" date="2021-10" db="EMBL/GenBank/DDBJ databases">
        <title>Genome Sequence of The Candidatus Hydrogeosomobacter endosymbioticus, an Intracellular Bacterial Symbiont of the Anaerobic Ciliate GW7.</title>
        <authorList>
            <person name="Shiohama Y."/>
            <person name="Shinzato N."/>
        </authorList>
    </citation>
    <scope>NUCLEOTIDE SEQUENCE [LARGE SCALE GENOMIC DNA]</scope>
    <source>
        <strain evidence="11">200920</strain>
    </source>
</reference>
<keyword evidence="8 10" id="KW-0472">Membrane</keyword>
<dbReference type="PANTHER" id="PTHR31187">
    <property type="match status" value="1"/>
</dbReference>
<dbReference type="PANTHER" id="PTHR31187:SF1">
    <property type="entry name" value="ADP,ATP CARRIER PROTEIN 1"/>
    <property type="match status" value="1"/>
</dbReference>
<dbReference type="InterPro" id="IPR004667">
    <property type="entry name" value="ADP_ATP_car_bac_type"/>
</dbReference>
<evidence type="ECO:0000313" key="11">
    <source>
        <dbReference type="EMBL" id="BDB96518.1"/>
    </source>
</evidence>
<keyword evidence="5 10" id="KW-0547">Nucleotide-binding</keyword>